<accession>A0AAV4DFJ7</accession>
<dbReference type="EMBL" id="BLXT01007821">
    <property type="protein sequence ID" value="GFO42884.1"/>
    <property type="molecule type" value="Genomic_DNA"/>
</dbReference>
<feature type="region of interest" description="Disordered" evidence="10">
    <location>
        <begin position="1500"/>
        <end position="1559"/>
    </location>
</feature>
<feature type="compositionally biased region" description="Low complexity" evidence="10">
    <location>
        <begin position="1708"/>
        <end position="1739"/>
    </location>
</feature>
<evidence type="ECO:0000256" key="5">
    <source>
        <dbReference type="ARBA" id="ARBA00022806"/>
    </source>
</evidence>
<keyword evidence="3" id="KW-0547">Nucleotide-binding</keyword>
<feature type="region of interest" description="Disordered" evidence="10">
    <location>
        <begin position="17"/>
        <end position="40"/>
    </location>
</feature>
<feature type="region of interest" description="Disordered" evidence="10">
    <location>
        <begin position="106"/>
        <end position="251"/>
    </location>
</feature>
<feature type="compositionally biased region" description="Polar residues" evidence="10">
    <location>
        <begin position="1502"/>
        <end position="1515"/>
    </location>
</feature>
<feature type="compositionally biased region" description="Low complexity" evidence="10">
    <location>
        <begin position="302"/>
        <end position="325"/>
    </location>
</feature>
<keyword evidence="8" id="KW-0539">Nucleus</keyword>
<dbReference type="GO" id="GO:0005634">
    <property type="term" value="C:nucleus"/>
    <property type="evidence" value="ECO:0007669"/>
    <property type="project" value="UniProtKB-SubCell"/>
</dbReference>
<dbReference type="GO" id="GO:0016887">
    <property type="term" value="F:ATP hydrolysis activity"/>
    <property type="evidence" value="ECO:0007669"/>
    <property type="project" value="InterPro"/>
</dbReference>
<feature type="compositionally biased region" description="Low complexity" evidence="10">
    <location>
        <begin position="1857"/>
        <end position="1869"/>
    </location>
</feature>
<comment type="subcellular location">
    <subcellularLocation>
        <location evidence="1">Nucleus</location>
    </subcellularLocation>
</comment>
<feature type="region of interest" description="Disordered" evidence="10">
    <location>
        <begin position="836"/>
        <end position="906"/>
    </location>
</feature>
<dbReference type="InterPro" id="IPR044573">
    <property type="entry name" value="ARIP4_DEXHc"/>
</dbReference>
<feature type="compositionally biased region" description="Acidic residues" evidence="10">
    <location>
        <begin position="230"/>
        <end position="239"/>
    </location>
</feature>
<feature type="compositionally biased region" description="Polar residues" evidence="10">
    <location>
        <begin position="326"/>
        <end position="339"/>
    </location>
</feature>
<feature type="coiled-coil region" evidence="9">
    <location>
        <begin position="256"/>
        <end position="290"/>
    </location>
</feature>
<dbReference type="CDD" id="cd18793">
    <property type="entry name" value="SF2_C_SNF"/>
    <property type="match status" value="1"/>
</dbReference>
<feature type="compositionally biased region" description="Basic and acidic residues" evidence="10">
    <location>
        <begin position="363"/>
        <end position="383"/>
    </location>
</feature>
<proteinExistence type="inferred from homology"/>
<dbReference type="GO" id="GO:0004386">
    <property type="term" value="F:helicase activity"/>
    <property type="evidence" value="ECO:0007669"/>
    <property type="project" value="UniProtKB-KW"/>
</dbReference>
<dbReference type="InterPro" id="IPR044574">
    <property type="entry name" value="ARIP4-like"/>
</dbReference>
<feature type="compositionally biased region" description="Polar residues" evidence="10">
    <location>
        <begin position="1642"/>
        <end position="1663"/>
    </location>
</feature>
<keyword evidence="9" id="KW-0175">Coiled coil</keyword>
<name>A0AAV4DFJ7_9GAST</name>
<comment type="caution">
    <text evidence="13">The sequence shown here is derived from an EMBL/GenBank/DDBJ whole genome shotgun (WGS) entry which is preliminary data.</text>
</comment>
<dbReference type="PANTHER" id="PTHR45797:SF1">
    <property type="entry name" value="HELICASE ARIP4"/>
    <property type="match status" value="1"/>
</dbReference>
<keyword evidence="7" id="KW-0238">DNA-binding</keyword>
<keyword evidence="5 13" id="KW-0347">Helicase</keyword>
<feature type="region of interest" description="Disordered" evidence="10">
    <location>
        <begin position="2374"/>
        <end position="2394"/>
    </location>
</feature>
<keyword evidence="6" id="KW-0067">ATP-binding</keyword>
<sequence>MDGIAELVDPDGIAEALSNDLPDLQNSPKSFLEEAEEKPSEVLKMVDGDILDLARQVGDEMEEDSQNASTDLSFLTDAVTKEADGEEDDPALSFLVSDGKMEVTNADLDFLDEQGHLSEAGSSDESDLYEDESEDERDEESGTNSSEKDEKDNKKADLDDQEDGVFGQVSFYDDESTTIEEAKKTKSKEKKKSKTKKKKRKCAEDGDEDNEEEKPVKKKRRRRKKKSDSEDADKDDDEVVNAGTTQMRRKNIRTIFSEKDLDKDMLSAQNEELERQKRLMELKKSLLKENAAGVAAKAAAAATATAKVTSSATAVESSDAATTAANEITSKPVTATAGTSPPKEKDSQLKSLLQVAEEEAEKEAEVKAKKLIEVAKIKKETKDTSPPSDIITLSSDSESSDEEDEDSDDVVMVPSDEDDEPGEAEDVNNAGAHIDDSLNLPDEHGRVKVNVGHPTEDPDIFLAPQIAQAIKPHQIGGVRFLYDNILESLERFRTTPGFGCILAHSMGLGKTIQLISFIDIFIRCANGKRVLCIVPINTLQNWLAEFNYWLPPPEKLHPDDNLTQSRVFPLYIINDNMKTTAARAAVIAKWKEHGGVLLIGYEMFRLLSSKKAAPSKAKNRSKKAEVIDVEEEDKNKSLMIDMHEMLVDPGPDLVMCDEGHRIKNSSAAISQALKNIKTRRRVVLTGYPLQNNLMEYWCMVDFVRPNFLGTKTEFSNMFERPIMNGQCIDSTGSDKKVMRHRSYVLHNLLEGFVQRRGHTVLQVNLPPKLEHVFLVRLSPIQRNIYVEFMNAITESGLCSWANNNPLKAFAVCCKIWNHPDILHEVLTKHIADKDNDLDIETGEGGASKKKKKPGMSKSESSASIASTDSTATTASTSTVDPTPPPITPSASTASLTSMASETSSDKNPITYDWAEPLMKEYVAGVVENSGKFILMYGLVEECLAVGDKVLIFSQSLLTLNKIEEFLGKMKVPRMEFNEPWQRNRTYFRLDGSTSAQDREKLINQFNDPCGTAWVFLLSTKAGCLGINLVAANRVIVIDASWNPCHDCQAICRVYRFGQVKNSYVYRLITDNTLERRIYDRQINKQGMSDRIIDDMNPENKLTRRQVENLLDFEDQDFPEQDFSNATEKYGKDTVLVRVLEKYGKWLTKQPFTHESLLIDRKELRLSKREKRLAKEGYARDKRMNVNYTRPSYAAYYPQIGGTLPNRLPINSRYNYAAFRRGPIVRPIASVRPMISSSAQNGSDKIKQFGGQPLRPGVTIHQVITTTEIVLPGTNTSTTSGGSSNKISAGQKILVIKTPKGVYIRTNDGKMFAVRSKSGIGLGNTLSGVSTGGAASTTTTTTLTSADGSRVFVTPSSGLVSSAGGKKPPIIIVSNKKGMPASMVRGGSILQTLPYGSSTVMSALRPSLLKPGTIKTTDASSVTKNTGATAITMKTTTTSSGQTSTGGKITTLADLIADVNDSTSWDKKGNGTAEGGTQSDGGGAVGSKPVIVLPSLAVRTPRSVPNTQSSTVATTSPGGGTVVIMPTKPVISMGNKRTAKAPRSRKTAKGKVDSPFNSVGEMDASKKTGVSLLTGAVAVGTTKSEISTSTGHSDASSSAESSSIFSLGSTTTTTTSTNLKPSMSLSSTGSQSMPAPQAGASRGITNTQVSSGSQMGAPATPSNEQQQQQQTSQPPAFPDLNSMWQSNFGSMPPTGTNNNQPLPGNLMGTNSSSINSNNTPDNSTSNNINNNTITTNSSSSLIMQNNQNQGPSSIPAQNANTNNQSMGGFGGQPNISGPASHQQYGNMGNPYMPGNMGGYGPGQGFGGPMQNPYMPGFHPGYMGPPSGPFGQNFSPSLPVQNAMPTAPQSVFGGGTQNPGPSSFGPPISSFNAQGGNNQQTSYGGNSFPTNTNTPAFGHQSNMSDQGSLSSLLSDSKADQNFSHPNSSPAQMPPSSSSLTQSASGFLAPNNSRNTSNAPTMFSPQGSGTFASPQAPSSSGPISHSVGGMLGTPAKVGGSGSSSRETSPFSLTHLGTDSRSTEIAATNTSSTKSSSNSNKSNKGNNGANTNKSQRSSKSSKKNKNPPTNSSSSTGTATDGSVPHLSSVSQNDNNKQQQQQQAKSSSLNIPSQGLQRHQTNSSSTVDDSSSTRPNSHNGGANSSDASGASAFGNHSMAGPSLSSNVAASTSGSILNFPFEPSTNNLSSVAGGSNLDSSFDSFGIPPMSSSLSSMMGPSIASDMGMGGSAFRAHQGSSSIASSSNLAVPPSAISSASPFGSIGNMPGLGFNSGMGAFAGGFGGGGYGAGPATFGGYGGGYGAGAFSSAMMPPPAAASQAMMGYPHPQAPLGYPSMSSLMMGGAGPPPASPASMWPMMAPPPAMMGTGYGYPAPHAPMGFPGTGLDSQGFGSLGPGPSNN</sequence>
<dbReference type="Proteomes" id="UP000735302">
    <property type="component" value="Unassembled WGS sequence"/>
</dbReference>
<evidence type="ECO:0000256" key="4">
    <source>
        <dbReference type="ARBA" id="ARBA00022801"/>
    </source>
</evidence>
<feature type="compositionally biased region" description="Basic residues" evidence="10">
    <location>
        <begin position="185"/>
        <end position="201"/>
    </location>
</feature>
<dbReference type="InterPro" id="IPR014001">
    <property type="entry name" value="Helicase_ATP-bd"/>
</dbReference>
<feature type="compositionally biased region" description="Low complexity" evidence="10">
    <location>
        <begin position="2022"/>
        <end position="2054"/>
    </location>
</feature>
<comment type="similarity">
    <text evidence="2">Belongs to the SNF2/RAD54 helicase family.</text>
</comment>
<evidence type="ECO:0000259" key="12">
    <source>
        <dbReference type="PROSITE" id="PS51194"/>
    </source>
</evidence>
<feature type="compositionally biased region" description="Polar residues" evidence="10">
    <location>
        <begin position="1681"/>
        <end position="1701"/>
    </location>
</feature>
<dbReference type="SMART" id="SM00487">
    <property type="entry name" value="DEXDc"/>
    <property type="match status" value="1"/>
</dbReference>
<feature type="domain" description="Helicase ATP-binding" evidence="11">
    <location>
        <begin position="491"/>
        <end position="706"/>
    </location>
</feature>
<evidence type="ECO:0000256" key="8">
    <source>
        <dbReference type="ARBA" id="ARBA00023242"/>
    </source>
</evidence>
<feature type="compositionally biased region" description="Low complexity" evidence="10">
    <location>
        <begin position="888"/>
        <end position="902"/>
    </location>
</feature>
<feature type="region of interest" description="Disordered" evidence="10">
    <location>
        <begin position="302"/>
        <end position="439"/>
    </location>
</feature>
<keyword evidence="14" id="KW-1185">Reference proteome</keyword>
<feature type="compositionally biased region" description="Gly residues" evidence="10">
    <location>
        <begin position="1471"/>
        <end position="1484"/>
    </location>
</feature>
<feature type="region of interest" description="Disordered" evidence="10">
    <location>
        <begin position="57"/>
        <end position="91"/>
    </location>
</feature>
<feature type="compositionally biased region" description="Polar residues" evidence="10">
    <location>
        <begin position="1740"/>
        <end position="1765"/>
    </location>
</feature>
<organism evidence="13 14">
    <name type="scientific">Plakobranchus ocellatus</name>
    <dbReference type="NCBI Taxonomy" id="259542"/>
    <lineage>
        <taxon>Eukaryota</taxon>
        <taxon>Metazoa</taxon>
        <taxon>Spiralia</taxon>
        <taxon>Lophotrochozoa</taxon>
        <taxon>Mollusca</taxon>
        <taxon>Gastropoda</taxon>
        <taxon>Heterobranchia</taxon>
        <taxon>Euthyneura</taxon>
        <taxon>Panpulmonata</taxon>
        <taxon>Sacoglossa</taxon>
        <taxon>Placobranchoidea</taxon>
        <taxon>Plakobranchidae</taxon>
        <taxon>Plakobranchus</taxon>
    </lineage>
</organism>
<feature type="compositionally biased region" description="Acidic residues" evidence="10">
    <location>
        <begin position="398"/>
        <end position="426"/>
    </location>
</feature>
<evidence type="ECO:0000256" key="2">
    <source>
        <dbReference type="ARBA" id="ARBA00007025"/>
    </source>
</evidence>
<reference evidence="13 14" key="1">
    <citation type="journal article" date="2021" name="Elife">
        <title>Chloroplast acquisition without the gene transfer in kleptoplastic sea slugs, Plakobranchus ocellatus.</title>
        <authorList>
            <person name="Maeda T."/>
            <person name="Takahashi S."/>
            <person name="Yoshida T."/>
            <person name="Shimamura S."/>
            <person name="Takaki Y."/>
            <person name="Nagai Y."/>
            <person name="Toyoda A."/>
            <person name="Suzuki Y."/>
            <person name="Arimoto A."/>
            <person name="Ishii H."/>
            <person name="Satoh N."/>
            <person name="Nishiyama T."/>
            <person name="Hasebe M."/>
            <person name="Maruyama T."/>
            <person name="Minagawa J."/>
            <person name="Obokata J."/>
            <person name="Shigenobu S."/>
        </authorList>
    </citation>
    <scope>NUCLEOTIDE SEQUENCE [LARGE SCALE GENOMIC DNA]</scope>
</reference>
<evidence type="ECO:0000256" key="7">
    <source>
        <dbReference type="ARBA" id="ARBA00023125"/>
    </source>
</evidence>
<feature type="compositionally biased region" description="Low complexity" evidence="10">
    <location>
        <begin position="2118"/>
        <end position="2148"/>
    </location>
</feature>
<dbReference type="InterPro" id="IPR000330">
    <property type="entry name" value="SNF2_N"/>
</dbReference>
<dbReference type="SMART" id="SM00490">
    <property type="entry name" value="HELICc"/>
    <property type="match status" value="1"/>
</dbReference>
<feature type="compositionally biased region" description="Low complexity" evidence="10">
    <location>
        <begin position="855"/>
        <end position="880"/>
    </location>
</feature>
<evidence type="ECO:0000259" key="11">
    <source>
        <dbReference type="PROSITE" id="PS51192"/>
    </source>
</evidence>
<keyword evidence="4" id="KW-0378">Hydrolase</keyword>
<dbReference type="CDD" id="cd18069">
    <property type="entry name" value="DEXHc_ARIP4"/>
    <property type="match status" value="1"/>
</dbReference>
<feature type="compositionally biased region" description="Polar residues" evidence="10">
    <location>
        <begin position="384"/>
        <end position="393"/>
    </location>
</feature>
<dbReference type="Gene3D" id="3.40.50.10810">
    <property type="entry name" value="Tandem AAA-ATPase domain"/>
    <property type="match status" value="1"/>
</dbReference>
<dbReference type="PANTHER" id="PTHR45797">
    <property type="entry name" value="RAD54-LIKE"/>
    <property type="match status" value="1"/>
</dbReference>
<dbReference type="InterPro" id="IPR027417">
    <property type="entry name" value="P-loop_NTPase"/>
</dbReference>
<dbReference type="SUPFAM" id="SSF52540">
    <property type="entry name" value="P-loop containing nucleoside triphosphate hydrolases"/>
    <property type="match status" value="2"/>
</dbReference>
<dbReference type="GO" id="GO:0003677">
    <property type="term" value="F:DNA binding"/>
    <property type="evidence" value="ECO:0007669"/>
    <property type="project" value="UniProtKB-KW"/>
</dbReference>
<evidence type="ECO:0000256" key="10">
    <source>
        <dbReference type="SAM" id="MobiDB-lite"/>
    </source>
</evidence>
<dbReference type="InterPro" id="IPR049730">
    <property type="entry name" value="SNF2/RAD54-like_C"/>
</dbReference>
<evidence type="ECO:0000256" key="6">
    <source>
        <dbReference type="ARBA" id="ARBA00022840"/>
    </source>
</evidence>
<protein>
    <submittedName>
        <fullName evidence="13">Helicase arip4-like</fullName>
    </submittedName>
</protein>
<dbReference type="PROSITE" id="PS51194">
    <property type="entry name" value="HELICASE_CTER"/>
    <property type="match status" value="1"/>
</dbReference>
<feature type="compositionally biased region" description="Polar residues" evidence="10">
    <location>
        <begin position="1828"/>
        <end position="1847"/>
    </location>
</feature>
<feature type="compositionally biased region" description="Polar residues" evidence="10">
    <location>
        <begin position="2104"/>
        <end position="2117"/>
    </location>
</feature>
<evidence type="ECO:0000256" key="1">
    <source>
        <dbReference type="ARBA" id="ARBA00004123"/>
    </source>
</evidence>
<feature type="compositionally biased region" description="Low complexity" evidence="10">
    <location>
        <begin position="2062"/>
        <end position="2075"/>
    </location>
</feature>
<dbReference type="Pfam" id="PF00176">
    <property type="entry name" value="SNF2-rel_dom"/>
    <property type="match status" value="1"/>
</dbReference>
<feature type="compositionally biased region" description="Basic and acidic residues" evidence="10">
    <location>
        <begin position="146"/>
        <end position="158"/>
    </location>
</feature>
<feature type="compositionally biased region" description="Basic residues" evidence="10">
    <location>
        <begin position="1536"/>
        <end position="1548"/>
    </location>
</feature>
<feature type="compositionally biased region" description="Acidic residues" evidence="10">
    <location>
        <begin position="122"/>
        <end position="141"/>
    </location>
</feature>
<gene>
    <name evidence="13" type="ORF">PoB_006938900</name>
</gene>
<feature type="domain" description="Helicase C-terminal" evidence="12">
    <location>
        <begin position="937"/>
        <end position="1099"/>
    </location>
</feature>
<dbReference type="PROSITE" id="PS51192">
    <property type="entry name" value="HELICASE_ATP_BIND_1"/>
    <property type="match status" value="1"/>
</dbReference>
<dbReference type="Gene3D" id="3.40.50.300">
    <property type="entry name" value="P-loop containing nucleotide triphosphate hydrolases"/>
    <property type="match status" value="1"/>
</dbReference>
<dbReference type="Pfam" id="PF00271">
    <property type="entry name" value="Helicase_C"/>
    <property type="match status" value="1"/>
</dbReference>
<evidence type="ECO:0000313" key="14">
    <source>
        <dbReference type="Proteomes" id="UP000735302"/>
    </source>
</evidence>
<feature type="region of interest" description="Disordered" evidence="10">
    <location>
        <begin position="1823"/>
        <end position="2148"/>
    </location>
</feature>
<feature type="compositionally biased region" description="Low complexity" evidence="10">
    <location>
        <begin position="2083"/>
        <end position="2103"/>
    </location>
</feature>
<feature type="compositionally biased region" description="Low complexity" evidence="10">
    <location>
        <begin position="1585"/>
        <end position="1631"/>
    </location>
</feature>
<dbReference type="InterPro" id="IPR001650">
    <property type="entry name" value="Helicase_C-like"/>
</dbReference>
<feature type="region of interest" description="Disordered" evidence="10">
    <location>
        <begin position="1460"/>
        <end position="1486"/>
    </location>
</feature>
<feature type="compositionally biased region" description="Polar residues" evidence="10">
    <location>
        <begin position="1772"/>
        <end position="1782"/>
    </location>
</feature>
<feature type="compositionally biased region" description="Low complexity" evidence="10">
    <location>
        <begin position="1923"/>
        <end position="1942"/>
    </location>
</feature>
<feature type="compositionally biased region" description="Basic residues" evidence="10">
    <location>
        <begin position="216"/>
        <end position="226"/>
    </location>
</feature>
<evidence type="ECO:0000256" key="9">
    <source>
        <dbReference type="SAM" id="Coils"/>
    </source>
</evidence>
<feature type="region of interest" description="Disordered" evidence="10">
    <location>
        <begin position="1582"/>
        <end position="1788"/>
    </location>
</feature>
<evidence type="ECO:0000256" key="3">
    <source>
        <dbReference type="ARBA" id="ARBA00022741"/>
    </source>
</evidence>
<feature type="compositionally biased region" description="Polar residues" evidence="10">
    <location>
        <begin position="1947"/>
        <end position="1980"/>
    </location>
</feature>
<dbReference type="GO" id="GO:0005524">
    <property type="term" value="F:ATP binding"/>
    <property type="evidence" value="ECO:0007669"/>
    <property type="project" value="UniProtKB-KW"/>
</dbReference>
<feature type="compositionally biased region" description="Polar residues" evidence="10">
    <location>
        <begin position="1999"/>
        <end position="2021"/>
    </location>
</feature>
<dbReference type="InterPro" id="IPR038718">
    <property type="entry name" value="SNF2-like_sf"/>
</dbReference>
<evidence type="ECO:0000313" key="13">
    <source>
        <dbReference type="EMBL" id="GFO42884.1"/>
    </source>
</evidence>
<feature type="compositionally biased region" description="Polar residues" evidence="10">
    <location>
        <begin position="1870"/>
        <end position="1905"/>
    </location>
</feature>